<comment type="similarity">
    <text evidence="1">Belongs to the UPF0696 family.</text>
</comment>
<evidence type="ECO:0000256" key="2">
    <source>
        <dbReference type="SAM" id="MobiDB-lite"/>
    </source>
</evidence>
<dbReference type="PANTHER" id="PTHR31977:SF1">
    <property type="entry name" value="UPF0696 PROTEIN C11ORF68"/>
    <property type="match status" value="1"/>
</dbReference>
<protein>
    <submittedName>
        <fullName evidence="3">Uncharacterized protein</fullName>
    </submittedName>
</protein>
<dbReference type="Pfam" id="PF08939">
    <property type="entry name" value="Bles03"/>
    <property type="match status" value="1"/>
</dbReference>
<evidence type="ECO:0000313" key="4">
    <source>
        <dbReference type="Proteomes" id="UP000242287"/>
    </source>
</evidence>
<dbReference type="InterPro" id="IPR015034">
    <property type="entry name" value="Bles03"/>
</dbReference>
<dbReference type="Gene3D" id="3.30.760.10">
    <property type="entry name" value="RNA Cap, Translation Initiation Factor Eif4e"/>
    <property type="match status" value="1"/>
</dbReference>
<dbReference type="EMBL" id="KZ301981">
    <property type="protein sequence ID" value="PFH52117.1"/>
    <property type="molecule type" value="Genomic_DNA"/>
</dbReference>
<evidence type="ECO:0000256" key="1">
    <source>
        <dbReference type="ARBA" id="ARBA00010568"/>
    </source>
</evidence>
<keyword evidence="4" id="KW-1185">Reference proteome</keyword>
<evidence type="ECO:0000313" key="3">
    <source>
        <dbReference type="EMBL" id="PFH52117.1"/>
    </source>
</evidence>
<reference evidence="3 4" key="1">
    <citation type="submission" date="2014-02" db="EMBL/GenBank/DDBJ databases">
        <title>Transposable element dynamics among asymbiotic and ectomycorrhizal Amanita fungi.</title>
        <authorList>
            <consortium name="DOE Joint Genome Institute"/>
            <person name="Hess J."/>
            <person name="Skrede I."/>
            <person name="Wolfe B."/>
            <person name="LaButti K."/>
            <person name="Ohm R.A."/>
            <person name="Grigoriev I.V."/>
            <person name="Pringle A."/>
        </authorList>
    </citation>
    <scope>NUCLEOTIDE SEQUENCE [LARGE SCALE GENOMIC DNA]</scope>
    <source>
        <strain evidence="3 4">SKay4041</strain>
    </source>
</reference>
<dbReference type="PANTHER" id="PTHR31977">
    <property type="entry name" value="UPF0696 PROTEIN C11ORF68"/>
    <property type="match status" value="1"/>
</dbReference>
<proteinExistence type="inferred from homology"/>
<feature type="compositionally biased region" description="Basic residues" evidence="2">
    <location>
        <begin position="289"/>
        <end position="298"/>
    </location>
</feature>
<gene>
    <name evidence="3" type="ORF">AMATHDRAFT_74413</name>
</gene>
<organism evidence="3 4">
    <name type="scientific">Amanita thiersii Skay4041</name>
    <dbReference type="NCBI Taxonomy" id="703135"/>
    <lineage>
        <taxon>Eukaryota</taxon>
        <taxon>Fungi</taxon>
        <taxon>Dikarya</taxon>
        <taxon>Basidiomycota</taxon>
        <taxon>Agaricomycotina</taxon>
        <taxon>Agaricomycetes</taxon>
        <taxon>Agaricomycetidae</taxon>
        <taxon>Agaricales</taxon>
        <taxon>Pluteineae</taxon>
        <taxon>Amanitaceae</taxon>
        <taxon>Amanita</taxon>
    </lineage>
</organism>
<name>A0A2A9NV12_9AGAR</name>
<accession>A0A2A9NV12</accession>
<dbReference type="SUPFAM" id="SSF55418">
    <property type="entry name" value="eIF4e-like"/>
    <property type="match status" value="1"/>
</dbReference>
<dbReference type="OrthoDB" id="10067381at2759"/>
<sequence length="346" mass="38412">MSENNEDALPGSQYTCFWSSKSELSLDDFLAKYRPSMVQNDGTKPWIWVQRGTVGPSNNDDNHFDAIVDATDLLTEYTARIESIKDDPSIPIRSSKKKGVRSKKESREELQAEAADKLKEVSLKYHYYSGKWLLFAPADKVDSIWSSLAKSLVSGPLASSSATLAKVSTSPATEVPFYQHVICLYIPNVYDKEDVTAVMKILLRNHGFNLSGVKSTLYTLIGLSSKHPSGIQSTIWKNTALMSDTDMKALKDAFYSGSIGKKHNDKADTGGSDMPEGSHSQADNEPRKTVKPKSKLKKKAEANFFASDDEQETKEEQSEPTKAAQQKRTKQSDDEPAEATVKKRKI</sequence>
<dbReference type="Proteomes" id="UP000242287">
    <property type="component" value="Unassembled WGS sequence"/>
</dbReference>
<feature type="region of interest" description="Disordered" evidence="2">
    <location>
        <begin position="260"/>
        <end position="346"/>
    </location>
</feature>
<dbReference type="InterPro" id="IPR023398">
    <property type="entry name" value="TIF_eIF4e-like"/>
</dbReference>
<dbReference type="AlphaFoldDB" id="A0A2A9NV12"/>
<dbReference type="STRING" id="703135.A0A2A9NV12"/>